<feature type="transmembrane region" description="Helical" evidence="1">
    <location>
        <begin position="37"/>
        <end position="59"/>
    </location>
</feature>
<evidence type="ECO:0000256" key="1">
    <source>
        <dbReference type="SAM" id="Phobius"/>
    </source>
</evidence>
<evidence type="ECO:0000313" key="3">
    <source>
        <dbReference type="EMBL" id="KAJ1359880.1"/>
    </source>
</evidence>
<dbReference type="PANTHER" id="PTHR23017">
    <property type="entry name" value="SERPENTINE RECEPTOR, CLASS X"/>
    <property type="match status" value="1"/>
</dbReference>
<organism evidence="3 4">
    <name type="scientific">Parelaphostrongylus tenuis</name>
    <name type="common">Meningeal worm</name>
    <dbReference type="NCBI Taxonomy" id="148309"/>
    <lineage>
        <taxon>Eukaryota</taxon>
        <taxon>Metazoa</taxon>
        <taxon>Ecdysozoa</taxon>
        <taxon>Nematoda</taxon>
        <taxon>Chromadorea</taxon>
        <taxon>Rhabditida</taxon>
        <taxon>Rhabditina</taxon>
        <taxon>Rhabditomorpha</taxon>
        <taxon>Strongyloidea</taxon>
        <taxon>Metastrongylidae</taxon>
        <taxon>Parelaphostrongylus</taxon>
    </lineage>
</organism>
<dbReference type="EMBL" id="JAHQIW010003721">
    <property type="protein sequence ID" value="KAJ1359880.1"/>
    <property type="molecule type" value="Genomic_DNA"/>
</dbReference>
<comment type="caution">
    <text evidence="3">The sequence shown here is derived from an EMBL/GenBank/DDBJ whole genome shotgun (WGS) entry which is preliminary data.</text>
</comment>
<sequence>MEFTCEAVENYPQQMTTRRKAHVNNYYASFNKKNSRFLVQTVCTTLLFISTIICFHAIAPLFTTRFARFCTTTLTWGMNHVGAGVIIIMFNRNIRRNIFRPFRPQVSSSSAFLIHRQAKT</sequence>
<dbReference type="InterPro" id="IPR019430">
    <property type="entry name" value="7TM_GPCR_serpentine_rcpt_Srx"/>
</dbReference>
<keyword evidence="1" id="KW-1133">Transmembrane helix</keyword>
<accession>A0AAD5MJU0</accession>
<protein>
    <recommendedName>
        <fullName evidence="2">7TM GPCR serpentine receptor class x (Srx) domain-containing protein</fullName>
    </recommendedName>
</protein>
<evidence type="ECO:0000259" key="2">
    <source>
        <dbReference type="Pfam" id="PF10328"/>
    </source>
</evidence>
<dbReference type="AlphaFoldDB" id="A0AAD5MJU0"/>
<dbReference type="Pfam" id="PF10328">
    <property type="entry name" value="7TM_GPCR_Srx"/>
    <property type="match status" value="1"/>
</dbReference>
<reference evidence="3" key="1">
    <citation type="submission" date="2021-06" db="EMBL/GenBank/DDBJ databases">
        <title>Parelaphostrongylus tenuis whole genome reference sequence.</title>
        <authorList>
            <person name="Garwood T.J."/>
            <person name="Larsen P.A."/>
            <person name="Fountain-Jones N.M."/>
            <person name="Garbe J.R."/>
            <person name="Macchietto M.G."/>
            <person name="Kania S.A."/>
            <person name="Gerhold R.W."/>
            <person name="Richards J.E."/>
            <person name="Wolf T.M."/>
        </authorList>
    </citation>
    <scope>NUCLEOTIDE SEQUENCE</scope>
    <source>
        <strain evidence="3">MNPRO001-30</strain>
        <tissue evidence="3">Meninges</tissue>
    </source>
</reference>
<dbReference type="Proteomes" id="UP001196413">
    <property type="component" value="Unassembled WGS sequence"/>
</dbReference>
<gene>
    <name evidence="3" type="ORF">KIN20_018701</name>
</gene>
<keyword evidence="1" id="KW-0472">Membrane</keyword>
<feature type="transmembrane region" description="Helical" evidence="1">
    <location>
        <begin position="65"/>
        <end position="90"/>
    </location>
</feature>
<proteinExistence type="predicted"/>
<keyword evidence="4" id="KW-1185">Reference proteome</keyword>
<keyword evidence="1" id="KW-0812">Transmembrane</keyword>
<dbReference type="PANTHER" id="PTHR23017:SF3">
    <property type="entry name" value="G-PROTEIN COUPLED RECEPTORS FAMILY 1 PROFILE DOMAIN-CONTAINING PROTEIN"/>
    <property type="match status" value="1"/>
</dbReference>
<name>A0AAD5MJU0_PARTN</name>
<feature type="domain" description="7TM GPCR serpentine receptor class x (Srx)" evidence="2">
    <location>
        <begin position="21"/>
        <end position="91"/>
    </location>
</feature>
<evidence type="ECO:0000313" key="4">
    <source>
        <dbReference type="Proteomes" id="UP001196413"/>
    </source>
</evidence>